<dbReference type="Proteomes" id="UP001295444">
    <property type="component" value="Chromosome 01"/>
</dbReference>
<comment type="similarity">
    <text evidence="3">Belongs to the DZIP C2H2-type zinc-finger protein family.</text>
</comment>
<feature type="compositionally biased region" description="Polar residues" evidence="13">
    <location>
        <begin position="669"/>
        <end position="678"/>
    </location>
</feature>
<evidence type="ECO:0000259" key="14">
    <source>
        <dbReference type="PROSITE" id="PS50157"/>
    </source>
</evidence>
<keyword evidence="8 12" id="KW-0175">Coiled coil</keyword>
<feature type="coiled-coil region" evidence="12">
    <location>
        <begin position="398"/>
        <end position="454"/>
    </location>
</feature>
<reference evidence="15" key="1">
    <citation type="submission" date="2022-03" db="EMBL/GenBank/DDBJ databases">
        <authorList>
            <person name="Alioto T."/>
            <person name="Alioto T."/>
            <person name="Gomez Garrido J."/>
        </authorList>
    </citation>
    <scope>NUCLEOTIDE SEQUENCE</scope>
</reference>
<dbReference type="Pfam" id="PF13815">
    <property type="entry name" value="Dzip-like_N"/>
    <property type="match status" value="1"/>
</dbReference>
<dbReference type="GO" id="GO:0008270">
    <property type="term" value="F:zinc ion binding"/>
    <property type="evidence" value="ECO:0007669"/>
    <property type="project" value="UniProtKB-KW"/>
</dbReference>
<dbReference type="AlphaFoldDB" id="A0AAD1R5C3"/>
<evidence type="ECO:0000313" key="15">
    <source>
        <dbReference type="EMBL" id="CAH2223662.1"/>
    </source>
</evidence>
<dbReference type="InterPro" id="IPR013087">
    <property type="entry name" value="Znf_C2H2_type"/>
</dbReference>
<dbReference type="GO" id="GO:0060271">
    <property type="term" value="P:cilium assembly"/>
    <property type="evidence" value="ECO:0007669"/>
    <property type="project" value="TreeGrafter"/>
</dbReference>
<evidence type="ECO:0000256" key="9">
    <source>
        <dbReference type="ARBA" id="ARBA00023212"/>
    </source>
</evidence>
<keyword evidence="5" id="KW-0479">Metal-binding</keyword>
<evidence type="ECO:0000256" key="13">
    <source>
        <dbReference type="SAM" id="MobiDB-lite"/>
    </source>
</evidence>
<feature type="domain" description="C2H2-type" evidence="14">
    <location>
        <begin position="214"/>
        <end position="242"/>
    </location>
</feature>
<evidence type="ECO:0000256" key="3">
    <source>
        <dbReference type="ARBA" id="ARBA00009131"/>
    </source>
</evidence>
<dbReference type="GO" id="GO:0005814">
    <property type="term" value="C:centriole"/>
    <property type="evidence" value="ECO:0007669"/>
    <property type="project" value="UniProtKB-SubCell"/>
</dbReference>
<gene>
    <name evidence="15" type="ORF">PECUL_23A022212</name>
</gene>
<keyword evidence="10" id="KW-0966">Cell projection</keyword>
<feature type="region of interest" description="Disordered" evidence="13">
    <location>
        <begin position="668"/>
        <end position="696"/>
    </location>
</feature>
<accession>A0AAD1R5C3</accession>
<keyword evidence="7" id="KW-0862">Zinc</keyword>
<feature type="coiled-coil region" evidence="12">
    <location>
        <begin position="322"/>
        <end position="349"/>
    </location>
</feature>
<organism evidence="15 16">
    <name type="scientific">Pelobates cultripes</name>
    <name type="common">Western spadefoot toad</name>
    <dbReference type="NCBI Taxonomy" id="61616"/>
    <lineage>
        <taxon>Eukaryota</taxon>
        <taxon>Metazoa</taxon>
        <taxon>Chordata</taxon>
        <taxon>Craniata</taxon>
        <taxon>Vertebrata</taxon>
        <taxon>Euteleostomi</taxon>
        <taxon>Amphibia</taxon>
        <taxon>Batrachia</taxon>
        <taxon>Anura</taxon>
        <taxon>Pelobatoidea</taxon>
        <taxon>Pelobatidae</taxon>
        <taxon>Pelobates</taxon>
    </lineage>
</organism>
<dbReference type="PROSITE" id="PS00028">
    <property type="entry name" value="ZINC_FINGER_C2H2_1"/>
    <property type="match status" value="1"/>
</dbReference>
<dbReference type="PANTHER" id="PTHR21502">
    <property type="entry name" value="ZINC FINGER PROTEIN DZIP1"/>
    <property type="match status" value="1"/>
</dbReference>
<evidence type="ECO:0000256" key="5">
    <source>
        <dbReference type="ARBA" id="ARBA00022723"/>
    </source>
</evidence>
<name>A0AAD1R5C3_PELCU</name>
<keyword evidence="9" id="KW-0206">Cytoskeleton</keyword>
<dbReference type="PANTHER" id="PTHR21502:SF5">
    <property type="entry name" value="CILIUM ASSEMBLY PROTEIN DZIP1"/>
    <property type="match status" value="1"/>
</dbReference>
<evidence type="ECO:0000256" key="11">
    <source>
        <dbReference type="PROSITE-ProRule" id="PRU00042"/>
    </source>
</evidence>
<sequence>MVTVRTTRSPLTVSLARVPGWSKGEEMPFYDNIYYPFEVDQAQLFPSLQNNPCVSHPLSTPFRMPFANKEPVFKFRSRHESVDWRRIGAIDVDKVANELDFITLQDIIMNVTFCNVDKEKCPNCQQNLDPLFLKLLRLAQLLIEYLLHSQEYLTTNVQTLEQKVQVTLSETTEMKLKMVKQAQEIKTLKDECKHRKKIIATQQMLINSGANSYNKCHSCDKAFLNYSYLQSHIQRRHADETSNEKSKVHLRDKLQCEITQLKEELQLAKCQLQAEKAVSLEKLAKVTENEQREAIEEEIRKRFDSWKSEEKEKFADKMEKVKDMFMSELKELNVKNSCLEKELHELKESRFINSGLGVLQGSLRNNEEMSNCSHDIETVKEILQTQEDKWGNKIRLIRQEHNKEKNQLLSQMEKLRLSMSEEQKARSDFYQKRLDELERRLQEQNEFMRTWKEQINEVSVKPITSVGRHPVTESSAMSQQLATKSSSSLTWEIDVEKPPNIRHQKVINTLKMNQPHSRELRTILEQTLAEKLESLGVKPGARGIPHEQLNKIVSQVESVREGNAKRVPEMDHIRVNLARCVNSLVEERTTSFKSTSQVLSDFKTSASGSTSSVLLPKQSKSKVSTTKPSQEDFQTEPKKLTPEPQYTLPLKSSTPKVMLVSAKDFHVPKQSSIGTPPFSSDDESDDSKSAKQPLKCTNTFKPNSLFDWKGNQGFAVNDSDSEGSLLEAVEPQSVHRNSIQKQPPVKPTRATMVKDRTEQFEKQLSTYSTKHKPVNGIDVIQPFVKKDAVMELKAGDLDDSDFDSTSLEEEAFEVPRSVKKRQDTAIKKKGFPPVPVKTAFGPTKLPKGDARDGDTSSTLLSTLVTVSDFSDCSDV</sequence>
<dbReference type="GO" id="GO:0005737">
    <property type="term" value="C:cytoplasm"/>
    <property type="evidence" value="ECO:0007669"/>
    <property type="project" value="TreeGrafter"/>
</dbReference>
<comment type="subcellular location">
    <subcellularLocation>
        <location evidence="2">Cytoplasm</location>
        <location evidence="2">Cytoskeleton</location>
        <location evidence="2">Cilium basal body</location>
    </subcellularLocation>
    <subcellularLocation>
        <location evidence="1">Cytoplasm</location>
        <location evidence="1">Cytoskeleton</location>
        <location evidence="1">Microtubule organizing center</location>
        <location evidence="1">Centrosome</location>
        <location evidence="1">Centriole</location>
    </subcellularLocation>
</comment>
<dbReference type="InterPro" id="IPR032714">
    <property type="entry name" value="DZIP1_N"/>
</dbReference>
<keyword evidence="4" id="KW-0963">Cytoplasm</keyword>
<keyword evidence="6 11" id="KW-0863">Zinc-finger</keyword>
<dbReference type="PROSITE" id="PS50157">
    <property type="entry name" value="ZINC_FINGER_C2H2_2"/>
    <property type="match status" value="1"/>
</dbReference>
<feature type="region of interest" description="Disordered" evidence="13">
    <location>
        <begin position="729"/>
        <end position="752"/>
    </location>
</feature>
<protein>
    <submittedName>
        <fullName evidence="15">Zinc finger DZIP1</fullName>
    </submittedName>
</protein>
<evidence type="ECO:0000256" key="1">
    <source>
        <dbReference type="ARBA" id="ARBA00004114"/>
    </source>
</evidence>
<evidence type="ECO:0000256" key="12">
    <source>
        <dbReference type="SAM" id="Coils"/>
    </source>
</evidence>
<evidence type="ECO:0000256" key="10">
    <source>
        <dbReference type="ARBA" id="ARBA00023273"/>
    </source>
</evidence>
<dbReference type="Pfam" id="PF25977">
    <property type="entry name" value="DZIP1"/>
    <property type="match status" value="1"/>
</dbReference>
<evidence type="ECO:0000256" key="2">
    <source>
        <dbReference type="ARBA" id="ARBA00004120"/>
    </source>
</evidence>
<evidence type="ECO:0000256" key="7">
    <source>
        <dbReference type="ARBA" id="ARBA00022833"/>
    </source>
</evidence>
<proteinExistence type="inferred from homology"/>
<evidence type="ECO:0000256" key="4">
    <source>
        <dbReference type="ARBA" id="ARBA00022490"/>
    </source>
</evidence>
<keyword evidence="16" id="KW-1185">Reference proteome</keyword>
<dbReference type="GO" id="GO:0036064">
    <property type="term" value="C:ciliary basal body"/>
    <property type="evidence" value="ECO:0007669"/>
    <property type="project" value="TreeGrafter"/>
</dbReference>
<dbReference type="InterPro" id="IPR058883">
    <property type="entry name" value="DZIP1_dom"/>
</dbReference>
<evidence type="ECO:0000313" key="16">
    <source>
        <dbReference type="Proteomes" id="UP001295444"/>
    </source>
</evidence>
<evidence type="ECO:0000256" key="8">
    <source>
        <dbReference type="ARBA" id="ARBA00023054"/>
    </source>
</evidence>
<feature type="region of interest" description="Disordered" evidence="13">
    <location>
        <begin position="606"/>
        <end position="652"/>
    </location>
</feature>
<feature type="region of interest" description="Disordered" evidence="13">
    <location>
        <begin position="815"/>
        <end position="857"/>
    </location>
</feature>
<feature type="compositionally biased region" description="Polar residues" evidence="13">
    <location>
        <begin position="621"/>
        <end position="632"/>
    </location>
</feature>
<feature type="coiled-coil region" evidence="12">
    <location>
        <begin position="251"/>
        <end position="297"/>
    </location>
</feature>
<dbReference type="InterPro" id="IPR051241">
    <property type="entry name" value="DZIP_RILPL"/>
</dbReference>
<dbReference type="EMBL" id="OW240912">
    <property type="protein sequence ID" value="CAH2223662.1"/>
    <property type="molecule type" value="Genomic_DNA"/>
</dbReference>
<evidence type="ECO:0000256" key="6">
    <source>
        <dbReference type="ARBA" id="ARBA00022771"/>
    </source>
</evidence>